<dbReference type="InterPro" id="IPR058584">
    <property type="entry name" value="IMB1_TNPO1-like_TPR"/>
</dbReference>
<proteinExistence type="inferred from homology"/>
<evidence type="ECO:0000256" key="2">
    <source>
        <dbReference type="ARBA" id="ARBA00004496"/>
    </source>
</evidence>
<dbReference type="Gene3D" id="1.25.10.10">
    <property type="entry name" value="Leucine-rich Repeat Variant"/>
    <property type="match status" value="1"/>
</dbReference>
<evidence type="ECO:0000256" key="9">
    <source>
        <dbReference type="PROSITE-ProRule" id="PRU00103"/>
    </source>
</evidence>
<comment type="subcellular location">
    <subcellularLocation>
        <location evidence="2">Cytoplasm</location>
    </subcellularLocation>
    <subcellularLocation>
        <location evidence="1">Nucleus</location>
    </subcellularLocation>
</comment>
<keyword evidence="12" id="KW-1185">Reference proteome</keyword>
<evidence type="ECO:0000256" key="7">
    <source>
        <dbReference type="ARBA" id="ARBA00022927"/>
    </source>
</evidence>
<organism evidence="11 12">
    <name type="scientific">Leptotrombidium deliense</name>
    <dbReference type="NCBI Taxonomy" id="299467"/>
    <lineage>
        <taxon>Eukaryota</taxon>
        <taxon>Metazoa</taxon>
        <taxon>Ecdysozoa</taxon>
        <taxon>Arthropoda</taxon>
        <taxon>Chelicerata</taxon>
        <taxon>Arachnida</taxon>
        <taxon>Acari</taxon>
        <taxon>Acariformes</taxon>
        <taxon>Trombidiformes</taxon>
        <taxon>Prostigmata</taxon>
        <taxon>Anystina</taxon>
        <taxon>Parasitengona</taxon>
        <taxon>Trombiculoidea</taxon>
        <taxon>Trombiculidae</taxon>
        <taxon>Leptotrombidium</taxon>
    </lineage>
</organism>
<dbReference type="AlphaFoldDB" id="A0A443SF11"/>
<evidence type="ECO:0000256" key="5">
    <source>
        <dbReference type="ARBA" id="ARBA00022490"/>
    </source>
</evidence>
<gene>
    <name evidence="11" type="ORF">B4U80_09931</name>
</gene>
<dbReference type="SUPFAM" id="SSF48371">
    <property type="entry name" value="ARM repeat"/>
    <property type="match status" value="1"/>
</dbReference>
<keyword evidence="4" id="KW-0813">Transport</keyword>
<dbReference type="EMBL" id="NCKV01003053">
    <property type="protein sequence ID" value="RWS26108.1"/>
    <property type="molecule type" value="Genomic_DNA"/>
</dbReference>
<dbReference type="Pfam" id="PF25574">
    <property type="entry name" value="TPR_IMB1"/>
    <property type="match status" value="1"/>
</dbReference>
<dbReference type="Proteomes" id="UP000288716">
    <property type="component" value="Unassembled WGS sequence"/>
</dbReference>
<accession>A0A443SF11</accession>
<dbReference type="InterPro" id="IPR016024">
    <property type="entry name" value="ARM-type_fold"/>
</dbReference>
<sequence length="683" mass="76123">SNAMLNSLEFTKANFDKDSERHFIMQVVCEATQSENIPVRVAALQCLVKIMSLYYQYMEHYMGPALFAITLQAMKSEVDEIALQGIEFWSNVCDEEVDLSIEASEAVEQGRPPTKTSRFYAKGALQYLVPTLIQCLLKQDEHDDEDDWNPCKAAGVCLMLMANTCEDDIIPHVLPFVQENIKNPDWRYRDAAVMVFGALLEGPDPAQLKSIVEQALPHLIELMNDKCVIVRDTVAWTIGRICELIPEAILNDALNPLLETLVKGLTAEPRVASNVCWAFNSLAEAAYEAADKEEDEEPKTYILSKYFEFIVSKLLETTERQDANQNNLRSAAYEALMELIKNSPQDCYLIVQQTTMIILNRLHQVLQLESHIQSTSDRSQYNDLQSLLCATLQSVLRKMTAEDAPQISDAVMTALLQMFESNSKTGGVQEDAIMTVGTLVERLGEGFLKYMDVFRPILCQCMKNHADYQVCTAAVGLVGDICRSVNVKILPYCDEIMTILMENLSNNSVHRCVKPPILSAFGDVALAIGPEFAKYLQAVLQALLQASQFPVDRNDYDLVEYVNELRENCLEAYTGIVQGLKGDKDTPNPHIQLLANHVLAINQFIIVVASDTDVTDSLIAACAGLIGDLCSAFGPAMGALVDREEVNQLLLKGKRSKASKTRTLSTWAYKEARKVSQRGVTVQ</sequence>
<feature type="domain" description="Importin subunit beta-1/Transportin-1-like TPR repeats" evidence="10">
    <location>
        <begin position="256"/>
        <end position="650"/>
    </location>
</feature>
<protein>
    <submittedName>
        <fullName evidence="11">Importin subunit beta-1-like protein</fullName>
    </submittedName>
</protein>
<dbReference type="SMART" id="SM00185">
    <property type="entry name" value="ARM"/>
    <property type="match status" value="4"/>
</dbReference>
<dbReference type="InterPro" id="IPR040122">
    <property type="entry name" value="Importin_beta"/>
</dbReference>
<evidence type="ECO:0000313" key="12">
    <source>
        <dbReference type="Proteomes" id="UP000288716"/>
    </source>
</evidence>
<dbReference type="InterPro" id="IPR011989">
    <property type="entry name" value="ARM-like"/>
</dbReference>
<dbReference type="FunFam" id="1.25.10.10:FF:000027">
    <property type="entry name" value="Importin subunit beta-1"/>
    <property type="match status" value="1"/>
</dbReference>
<evidence type="ECO:0000256" key="1">
    <source>
        <dbReference type="ARBA" id="ARBA00004123"/>
    </source>
</evidence>
<evidence type="ECO:0000259" key="10">
    <source>
        <dbReference type="Pfam" id="PF25574"/>
    </source>
</evidence>
<comment type="caution">
    <text evidence="11">The sequence shown here is derived from an EMBL/GenBank/DDBJ whole genome shotgun (WGS) entry which is preliminary data.</text>
</comment>
<dbReference type="VEuPathDB" id="VectorBase:LDEU005932"/>
<dbReference type="InterPro" id="IPR021133">
    <property type="entry name" value="HEAT_type_2"/>
</dbReference>
<evidence type="ECO:0000313" key="11">
    <source>
        <dbReference type="EMBL" id="RWS26108.1"/>
    </source>
</evidence>
<keyword evidence="6" id="KW-0677">Repeat</keyword>
<keyword evidence="8" id="KW-0539">Nucleus</keyword>
<feature type="non-terminal residue" evidence="11">
    <location>
        <position position="1"/>
    </location>
</feature>
<dbReference type="PROSITE" id="PS50077">
    <property type="entry name" value="HEAT_REPEAT"/>
    <property type="match status" value="1"/>
</dbReference>
<evidence type="ECO:0000256" key="4">
    <source>
        <dbReference type="ARBA" id="ARBA00022448"/>
    </source>
</evidence>
<reference evidence="11 12" key="1">
    <citation type="journal article" date="2018" name="Gigascience">
        <title>Genomes of trombidid mites reveal novel predicted allergens and laterally-transferred genes associated with secondary metabolism.</title>
        <authorList>
            <person name="Dong X."/>
            <person name="Chaisiri K."/>
            <person name="Xia D."/>
            <person name="Armstrong S.D."/>
            <person name="Fang Y."/>
            <person name="Donnelly M.J."/>
            <person name="Kadowaki T."/>
            <person name="McGarry J.W."/>
            <person name="Darby A.C."/>
            <person name="Makepeace B.L."/>
        </authorList>
    </citation>
    <scope>NUCLEOTIDE SEQUENCE [LARGE SCALE GENOMIC DNA]</scope>
    <source>
        <strain evidence="11">UoL-UT</strain>
    </source>
</reference>
<keyword evidence="5" id="KW-0963">Cytoplasm</keyword>
<dbReference type="InterPro" id="IPR000225">
    <property type="entry name" value="Armadillo"/>
</dbReference>
<dbReference type="GO" id="GO:0005737">
    <property type="term" value="C:cytoplasm"/>
    <property type="evidence" value="ECO:0007669"/>
    <property type="project" value="UniProtKB-SubCell"/>
</dbReference>
<comment type="similarity">
    <text evidence="3">Belongs to the importin beta family. Importin beta-1 subfamily.</text>
</comment>
<dbReference type="GO" id="GO:0006606">
    <property type="term" value="P:protein import into nucleus"/>
    <property type="evidence" value="ECO:0007669"/>
    <property type="project" value="InterPro"/>
</dbReference>
<feature type="repeat" description="HEAT" evidence="9">
    <location>
        <begin position="215"/>
        <end position="252"/>
    </location>
</feature>
<dbReference type="Pfam" id="PF13513">
    <property type="entry name" value="HEAT_EZ"/>
    <property type="match status" value="1"/>
</dbReference>
<evidence type="ECO:0000256" key="6">
    <source>
        <dbReference type="ARBA" id="ARBA00022737"/>
    </source>
</evidence>
<evidence type="ECO:0000256" key="3">
    <source>
        <dbReference type="ARBA" id="ARBA00010907"/>
    </source>
</evidence>
<evidence type="ECO:0000256" key="8">
    <source>
        <dbReference type="ARBA" id="ARBA00023242"/>
    </source>
</evidence>
<name>A0A443SF11_9ACAR</name>
<dbReference type="PANTHER" id="PTHR10527">
    <property type="entry name" value="IMPORTIN BETA"/>
    <property type="match status" value="1"/>
</dbReference>
<keyword evidence="7" id="KW-0653">Protein transport</keyword>
<dbReference type="OrthoDB" id="10263328at2759"/>
<dbReference type="STRING" id="299467.A0A443SF11"/>